<name>A0A0R2A6S4_9LACO</name>
<gene>
    <name evidence="10" type="ORF">FC26_GL002421</name>
</gene>
<dbReference type="Gene3D" id="3.10.350.10">
    <property type="entry name" value="LysM domain"/>
    <property type="match status" value="2"/>
</dbReference>
<organism evidence="10 11">
    <name type="scientific">Paucilactobacillus vaccinostercus DSM 20634</name>
    <dbReference type="NCBI Taxonomy" id="1423813"/>
    <lineage>
        <taxon>Bacteria</taxon>
        <taxon>Bacillati</taxon>
        <taxon>Bacillota</taxon>
        <taxon>Bacilli</taxon>
        <taxon>Lactobacillales</taxon>
        <taxon>Lactobacillaceae</taxon>
        <taxon>Paucilactobacillus</taxon>
    </lineage>
</organism>
<evidence type="ECO:0000256" key="2">
    <source>
        <dbReference type="ARBA" id="ARBA00022670"/>
    </source>
</evidence>
<evidence type="ECO:0000256" key="3">
    <source>
        <dbReference type="ARBA" id="ARBA00022729"/>
    </source>
</evidence>
<dbReference type="Pfam" id="PF01476">
    <property type="entry name" value="LysM"/>
    <property type="match status" value="2"/>
</dbReference>
<evidence type="ECO:0000256" key="6">
    <source>
        <dbReference type="ARBA" id="ARBA00022807"/>
    </source>
</evidence>
<feature type="region of interest" description="Disordered" evidence="7">
    <location>
        <begin position="313"/>
        <end position="339"/>
    </location>
</feature>
<evidence type="ECO:0000256" key="7">
    <source>
        <dbReference type="SAM" id="MobiDB-lite"/>
    </source>
</evidence>
<keyword evidence="5" id="KW-0378">Hydrolase</keyword>
<dbReference type="PROSITE" id="PS51935">
    <property type="entry name" value="NLPC_P60"/>
    <property type="match status" value="1"/>
</dbReference>
<evidence type="ECO:0000259" key="9">
    <source>
        <dbReference type="PROSITE" id="PS51935"/>
    </source>
</evidence>
<keyword evidence="4" id="KW-0677">Repeat</keyword>
<dbReference type="PANTHER" id="PTHR47053:SF1">
    <property type="entry name" value="MUREIN DD-ENDOPEPTIDASE MEPH-RELATED"/>
    <property type="match status" value="1"/>
</dbReference>
<dbReference type="SUPFAM" id="SSF54001">
    <property type="entry name" value="Cysteine proteinases"/>
    <property type="match status" value="1"/>
</dbReference>
<dbReference type="InterPro" id="IPR036779">
    <property type="entry name" value="LysM_dom_sf"/>
</dbReference>
<keyword evidence="6" id="KW-0788">Thiol protease</keyword>
<evidence type="ECO:0000313" key="10">
    <source>
        <dbReference type="EMBL" id="KRM62357.1"/>
    </source>
</evidence>
<dbReference type="InterPro" id="IPR051202">
    <property type="entry name" value="Peptidase_C40"/>
</dbReference>
<dbReference type="Gene3D" id="3.90.1720.10">
    <property type="entry name" value="endopeptidase domain like (from Nostoc punctiforme)"/>
    <property type="match status" value="1"/>
</dbReference>
<feature type="domain" description="LysM" evidence="8">
    <location>
        <begin position="43"/>
        <end position="92"/>
    </location>
</feature>
<dbReference type="PANTHER" id="PTHR47053">
    <property type="entry name" value="MUREIN DD-ENDOPEPTIDASE MEPH-RELATED"/>
    <property type="match status" value="1"/>
</dbReference>
<dbReference type="GO" id="GO:0008234">
    <property type="term" value="F:cysteine-type peptidase activity"/>
    <property type="evidence" value="ECO:0007669"/>
    <property type="project" value="UniProtKB-KW"/>
</dbReference>
<comment type="similarity">
    <text evidence="1">Belongs to the peptidase C40 family.</text>
</comment>
<dbReference type="GO" id="GO:0006508">
    <property type="term" value="P:proteolysis"/>
    <property type="evidence" value="ECO:0007669"/>
    <property type="project" value="UniProtKB-KW"/>
</dbReference>
<accession>A0A0R2A6S4</accession>
<evidence type="ECO:0000256" key="1">
    <source>
        <dbReference type="ARBA" id="ARBA00007074"/>
    </source>
</evidence>
<dbReference type="Pfam" id="PF00877">
    <property type="entry name" value="NLPC_P60"/>
    <property type="match status" value="1"/>
</dbReference>
<reference evidence="10 11" key="1">
    <citation type="journal article" date="2015" name="Genome Announc.">
        <title>Expanding the biotechnology potential of lactobacilli through comparative genomics of 213 strains and associated genera.</title>
        <authorList>
            <person name="Sun Z."/>
            <person name="Harris H.M."/>
            <person name="McCann A."/>
            <person name="Guo C."/>
            <person name="Argimon S."/>
            <person name="Zhang W."/>
            <person name="Yang X."/>
            <person name="Jeffery I.B."/>
            <person name="Cooney J.C."/>
            <person name="Kagawa T.F."/>
            <person name="Liu W."/>
            <person name="Song Y."/>
            <person name="Salvetti E."/>
            <person name="Wrobel A."/>
            <person name="Rasinkangas P."/>
            <person name="Parkhill J."/>
            <person name="Rea M.C."/>
            <person name="O'Sullivan O."/>
            <person name="Ritari J."/>
            <person name="Douillard F.P."/>
            <person name="Paul Ross R."/>
            <person name="Yang R."/>
            <person name="Briner A.E."/>
            <person name="Felis G.E."/>
            <person name="de Vos W.M."/>
            <person name="Barrangou R."/>
            <person name="Klaenhammer T.R."/>
            <person name="Caufield P.W."/>
            <person name="Cui Y."/>
            <person name="Zhang H."/>
            <person name="O'Toole P.W."/>
        </authorList>
    </citation>
    <scope>NUCLEOTIDE SEQUENCE [LARGE SCALE GENOMIC DNA]</scope>
    <source>
        <strain evidence="10 11">DSM 20634</strain>
    </source>
</reference>
<dbReference type="CDD" id="cd00118">
    <property type="entry name" value="LysM"/>
    <property type="match status" value="2"/>
</dbReference>
<feature type="region of interest" description="Disordered" evidence="7">
    <location>
        <begin position="205"/>
        <end position="227"/>
    </location>
</feature>
<sequence length="463" mass="46203">MERMSNSHKVSGSNHNRYAKNVLLGTVGALGLFAVGTQTANASTVTVKQGDTVWSLAQKYGVSISDLESSNTSIKKVSSTVDLIYSGQQLNLSGQKKATTTTTASASSYVVQSGDTLSAIAAKYGISVDKLVKANGIQNQDFLLVGQKLTLNASATAKTSTTSATAKSAVSATTSSSASVAGQSTSLTSSASSVAATVSSSAESAATTTQTSKVNESGVSSTTATSTTTASSATVSSSVSASSVSSASASSATSSSTTVQRKVQVDATYQVASSAVAQSSSSQKVASSASVASSATTSSSTAASSSVASSSSTSAATSSSATQSSQQATTTANSTTASSNTALQSGSVVSLAVKLASAGIPYVYGGNTTSGMDCSGLVQYVFKYADGVSLPHNTVAQEAYVSKHSVASAQPGDILFWGTPGNTYHDAIYIGNNQYVAAPHTGSNVQIQTISSYFMPSFAGTLK</sequence>
<feature type="domain" description="NlpC/P60" evidence="9">
    <location>
        <begin position="342"/>
        <end position="463"/>
    </location>
</feature>
<feature type="domain" description="LysM" evidence="8">
    <location>
        <begin position="107"/>
        <end position="151"/>
    </location>
</feature>
<protein>
    <submittedName>
        <fullName evidence="10">Extracellular protein, gamma-D-glutamate-meso-diaminopimelate muropeptidase</fullName>
    </submittedName>
</protein>
<dbReference type="PROSITE" id="PS51782">
    <property type="entry name" value="LYSM"/>
    <property type="match status" value="2"/>
</dbReference>
<dbReference type="STRING" id="1423813.FC26_GL002421"/>
<dbReference type="PATRIC" id="fig|1423813.3.peg.2468"/>
<dbReference type="SMART" id="SM00257">
    <property type="entry name" value="LysM"/>
    <property type="match status" value="2"/>
</dbReference>
<evidence type="ECO:0000259" key="8">
    <source>
        <dbReference type="PROSITE" id="PS51782"/>
    </source>
</evidence>
<comment type="caution">
    <text evidence="10">The sequence shown here is derived from an EMBL/GenBank/DDBJ whole genome shotgun (WGS) entry which is preliminary data.</text>
</comment>
<proteinExistence type="inferred from homology"/>
<keyword evidence="11" id="KW-1185">Reference proteome</keyword>
<dbReference type="EMBL" id="AYYY01000006">
    <property type="protein sequence ID" value="KRM62357.1"/>
    <property type="molecule type" value="Genomic_DNA"/>
</dbReference>
<keyword evidence="2" id="KW-0645">Protease</keyword>
<evidence type="ECO:0000313" key="11">
    <source>
        <dbReference type="Proteomes" id="UP000051733"/>
    </source>
</evidence>
<evidence type="ECO:0000256" key="5">
    <source>
        <dbReference type="ARBA" id="ARBA00022801"/>
    </source>
</evidence>
<dbReference type="InterPro" id="IPR000064">
    <property type="entry name" value="NLP_P60_dom"/>
</dbReference>
<dbReference type="AlphaFoldDB" id="A0A0R2A6S4"/>
<dbReference type="InterPro" id="IPR018392">
    <property type="entry name" value="LysM"/>
</dbReference>
<keyword evidence="3" id="KW-0732">Signal</keyword>
<evidence type="ECO:0000256" key="4">
    <source>
        <dbReference type="ARBA" id="ARBA00022737"/>
    </source>
</evidence>
<dbReference type="SUPFAM" id="SSF54106">
    <property type="entry name" value="LysM domain"/>
    <property type="match status" value="2"/>
</dbReference>
<dbReference type="Proteomes" id="UP000051733">
    <property type="component" value="Unassembled WGS sequence"/>
</dbReference>
<dbReference type="InterPro" id="IPR038765">
    <property type="entry name" value="Papain-like_cys_pep_sf"/>
</dbReference>